<feature type="non-terminal residue" evidence="2">
    <location>
        <position position="252"/>
    </location>
</feature>
<accession>A0A0F8WXA0</accession>
<gene>
    <name evidence="2" type="ORF">LCGC14_3014150</name>
</gene>
<protein>
    <submittedName>
        <fullName evidence="2">Uncharacterized protein</fullName>
    </submittedName>
</protein>
<reference evidence="2" key="1">
    <citation type="journal article" date="2015" name="Nature">
        <title>Complex archaea that bridge the gap between prokaryotes and eukaryotes.</title>
        <authorList>
            <person name="Spang A."/>
            <person name="Saw J.H."/>
            <person name="Jorgensen S.L."/>
            <person name="Zaremba-Niedzwiedzka K."/>
            <person name="Martijn J."/>
            <person name="Lind A.E."/>
            <person name="van Eijk R."/>
            <person name="Schleper C."/>
            <person name="Guy L."/>
            <person name="Ettema T.J."/>
        </authorList>
    </citation>
    <scope>NUCLEOTIDE SEQUENCE</scope>
</reference>
<dbReference type="AlphaFoldDB" id="A0A0F8WXA0"/>
<evidence type="ECO:0000313" key="2">
    <source>
        <dbReference type="EMBL" id="KKK61457.1"/>
    </source>
</evidence>
<dbReference type="EMBL" id="LAZR01062465">
    <property type="protein sequence ID" value="KKK61457.1"/>
    <property type="molecule type" value="Genomic_DNA"/>
</dbReference>
<proteinExistence type="predicted"/>
<name>A0A0F8WXA0_9ZZZZ</name>
<feature type="compositionally biased region" description="Low complexity" evidence="1">
    <location>
        <begin position="83"/>
        <end position="93"/>
    </location>
</feature>
<sequence length="252" mass="27407">MASNRQLVEKADFANADLVTAGLVNPEQANRFFRRLINEPTMLRDVRAVEMDSPTRNINRLQFNKRILRAGTSATALDTAAAASSTAFDPSTAGEATSRGKPETSQVVLNTTEVIAEVDLPYDVIEDNVELGNIGEMRDVGGAPAGGGFIDTVLELMAERAALDLEELLLLGDVDLGTADTYLDLQDGVLEIVRDGGNINDEVGALVSKTTFKNGKKTMPDQYLRNINSMRHYISHDQETEYRDTVADRATG</sequence>
<comment type="caution">
    <text evidence="2">The sequence shown here is derived from an EMBL/GenBank/DDBJ whole genome shotgun (WGS) entry which is preliminary data.</text>
</comment>
<feature type="region of interest" description="Disordered" evidence="1">
    <location>
        <begin position="83"/>
        <end position="104"/>
    </location>
</feature>
<evidence type="ECO:0000256" key="1">
    <source>
        <dbReference type="SAM" id="MobiDB-lite"/>
    </source>
</evidence>
<organism evidence="2">
    <name type="scientific">marine sediment metagenome</name>
    <dbReference type="NCBI Taxonomy" id="412755"/>
    <lineage>
        <taxon>unclassified sequences</taxon>
        <taxon>metagenomes</taxon>
        <taxon>ecological metagenomes</taxon>
    </lineage>
</organism>